<accession>A0A9P8XUD5</accession>
<dbReference type="EMBL" id="JAGTJQ010000011">
    <property type="protein sequence ID" value="KAH7018086.1"/>
    <property type="molecule type" value="Genomic_DNA"/>
</dbReference>
<comment type="caution">
    <text evidence="1">The sequence shown here is derived from an EMBL/GenBank/DDBJ whole genome shotgun (WGS) entry which is preliminary data.</text>
</comment>
<evidence type="ECO:0000313" key="2">
    <source>
        <dbReference type="Proteomes" id="UP000756346"/>
    </source>
</evidence>
<gene>
    <name evidence="1" type="ORF">B0I36DRAFT_253798</name>
</gene>
<keyword evidence="2" id="KW-1185">Reference proteome</keyword>
<organism evidence="1 2">
    <name type="scientific">Microdochium trichocladiopsis</name>
    <dbReference type="NCBI Taxonomy" id="1682393"/>
    <lineage>
        <taxon>Eukaryota</taxon>
        <taxon>Fungi</taxon>
        <taxon>Dikarya</taxon>
        <taxon>Ascomycota</taxon>
        <taxon>Pezizomycotina</taxon>
        <taxon>Sordariomycetes</taxon>
        <taxon>Xylariomycetidae</taxon>
        <taxon>Xylariales</taxon>
        <taxon>Microdochiaceae</taxon>
        <taxon>Microdochium</taxon>
    </lineage>
</organism>
<proteinExistence type="predicted"/>
<dbReference type="AlphaFoldDB" id="A0A9P8XUD5"/>
<evidence type="ECO:0000313" key="1">
    <source>
        <dbReference type="EMBL" id="KAH7018086.1"/>
    </source>
</evidence>
<dbReference type="RefSeq" id="XP_046006353.1">
    <property type="nucleotide sequence ID" value="XM_046150781.1"/>
</dbReference>
<sequence>MEDIVKVTRRACHLIGAHDREECCPWSIESCRKAMRGEAVPQELECDVTRLCIISGIRHHRNYAHELRATGDALFARALNARQIMSGITPVDMSDPDHLPYCIWYPEVASESACRELAQAFPQLKYNIGRACAVAGYHQLLAELDLLPDISIAEEARDNITRNPGCKHIFDHIINQRRRWLVMDDYTRTVRKVPLLAAYGLNGDTAVRSSLERRRGLTDPSDLDAGTYNELDDDLFAIYFNLTEDFGIGERSSDEYDTYAQNRDMNELLWMPLPEDLPPGNKDVLTLMAAWYGDVDRYARLRRPHNFRLDREDSMIVRGIHHNIMFAKWWTTRPASERLNFEKSITARYIMSDDLSRVPLMPHDGPEDVFPKDLPYNIWFPQQAMMSTYQELLRRQPGMKPAVARAFIVMNRQDQLIELDYQPDAGLLEEGRNSPNPFYVLHLLEKSRLLGLHPYDLPHPIGIDSFARNLYGLLHPKSFARNQLVPFPRVDHLDWLEQPITGRYNGYEADASRVELFACAPEALRPPPCVECLDMFRLYDTASKAKEPGKPLASYLSGNMYQLHQLPRQKPDWDESFGRLVELPPGVRKQS</sequence>
<reference evidence="1" key="1">
    <citation type="journal article" date="2021" name="Nat. Commun.">
        <title>Genetic determinants of endophytism in the Arabidopsis root mycobiome.</title>
        <authorList>
            <person name="Mesny F."/>
            <person name="Miyauchi S."/>
            <person name="Thiergart T."/>
            <person name="Pickel B."/>
            <person name="Atanasova L."/>
            <person name="Karlsson M."/>
            <person name="Huettel B."/>
            <person name="Barry K.W."/>
            <person name="Haridas S."/>
            <person name="Chen C."/>
            <person name="Bauer D."/>
            <person name="Andreopoulos W."/>
            <person name="Pangilinan J."/>
            <person name="LaButti K."/>
            <person name="Riley R."/>
            <person name="Lipzen A."/>
            <person name="Clum A."/>
            <person name="Drula E."/>
            <person name="Henrissat B."/>
            <person name="Kohler A."/>
            <person name="Grigoriev I.V."/>
            <person name="Martin F.M."/>
            <person name="Hacquard S."/>
        </authorList>
    </citation>
    <scope>NUCLEOTIDE SEQUENCE</scope>
    <source>
        <strain evidence="1">MPI-CAGE-CH-0230</strain>
    </source>
</reference>
<protein>
    <submittedName>
        <fullName evidence="1">Uncharacterized protein</fullName>
    </submittedName>
</protein>
<dbReference type="Proteomes" id="UP000756346">
    <property type="component" value="Unassembled WGS sequence"/>
</dbReference>
<dbReference type="OrthoDB" id="4360026at2759"/>
<dbReference type="GeneID" id="70180327"/>
<name>A0A9P8XUD5_9PEZI</name>